<dbReference type="InterPro" id="IPR013830">
    <property type="entry name" value="SGNH_hydro"/>
</dbReference>
<dbReference type="Pfam" id="PF13472">
    <property type="entry name" value="Lipase_GDSL_2"/>
    <property type="match status" value="1"/>
</dbReference>
<feature type="region of interest" description="Disordered" evidence="1">
    <location>
        <begin position="507"/>
        <end position="737"/>
    </location>
</feature>
<evidence type="ECO:0000313" key="4">
    <source>
        <dbReference type="Proteomes" id="UP001172684"/>
    </source>
</evidence>
<dbReference type="CDD" id="cd01838">
    <property type="entry name" value="Isoamyl_acetate_hydrolase_like"/>
    <property type="match status" value="1"/>
</dbReference>
<feature type="compositionally biased region" description="Polar residues" evidence="1">
    <location>
        <begin position="566"/>
        <end position="577"/>
    </location>
</feature>
<evidence type="ECO:0000256" key="1">
    <source>
        <dbReference type="SAM" id="MobiDB-lite"/>
    </source>
</evidence>
<feature type="compositionally biased region" description="Polar residues" evidence="1">
    <location>
        <begin position="686"/>
        <end position="697"/>
    </location>
</feature>
<organism evidence="3 4">
    <name type="scientific">Coniosporium apollinis</name>
    <dbReference type="NCBI Taxonomy" id="61459"/>
    <lineage>
        <taxon>Eukaryota</taxon>
        <taxon>Fungi</taxon>
        <taxon>Dikarya</taxon>
        <taxon>Ascomycota</taxon>
        <taxon>Pezizomycotina</taxon>
        <taxon>Dothideomycetes</taxon>
        <taxon>Dothideomycetes incertae sedis</taxon>
        <taxon>Coniosporium</taxon>
    </lineage>
</organism>
<sequence>MVAKYSQFILFGDSITEQSTSQERGFGFAAALQAAYIRRLDIVNRGFSGYNTNGALKVLPQFLHSPDQASIRFMTVFFGANDAIAKEANNGQYVPLDDFKKNLRQLLQHEVVKAHNPRLILITPPPVDEYQLEIADKAKGYDTSLQRRTAERTKSYADAAYEVGRELGVTVLDIWTAFMLKAGWKQGKPLLGSSKLPRSPVLSELLYDGPIQQPTADAFSGFDDQQSTLIGSLHLDADDEPRRIGASSRANSVRFDESANQGHWAHASRTSVDLIPRTGSGLGGHAMIERTYSHKSDGRQSSAGQSVHSATSGRANSLGLDTAFGVQSAPSPMDVPGLAPGLFILGSVPSIIRCWLNTKFKHDTLLYAAICTGSYTSFIDIRLVDHLGFRDQITRETDGNRRIKLAMYLPEAVPHPASSRSNSPAPQLPSLTVEFTIVDKTGVDGDSKAIQVFLGSDMLRAHSADILFSSNTLILFDDDRSKLSIPLVRPEDDRTFKSLYITSGPVPSESVLKGLGQTPEPPSAAGDTVRPEEGLPPASATVPEWRTPSPAVRDLPSPKSEAEPSVAQTRSAASDVNQIDPANRRNLDQRPLLGLLHSKAETKENTESGSSNNTLSRSGSSPAIWGNWRRDDSKTNPSTGAGYQRRDQGIKVLKPVRSTSRVLSGGTGSPASGQSRFFDDGRRRTSVVSANEASDAQNKPGVVGDKAKENGAATNKPRPTNVVGSAFPWLNPGGQSK</sequence>
<evidence type="ECO:0000313" key="3">
    <source>
        <dbReference type="EMBL" id="KAJ9666990.1"/>
    </source>
</evidence>
<protein>
    <recommendedName>
        <fullName evidence="2">SGNH hydrolase-type esterase domain-containing protein</fullName>
    </recommendedName>
</protein>
<dbReference type="PANTHER" id="PTHR14209">
    <property type="entry name" value="ISOAMYL ACETATE-HYDROLYZING ESTERASE 1"/>
    <property type="match status" value="1"/>
</dbReference>
<evidence type="ECO:0000259" key="2">
    <source>
        <dbReference type="Pfam" id="PF13472"/>
    </source>
</evidence>
<comment type="caution">
    <text evidence="3">The sequence shown here is derived from an EMBL/GenBank/DDBJ whole genome shotgun (WGS) entry which is preliminary data.</text>
</comment>
<feature type="domain" description="SGNH hydrolase-type esterase" evidence="2">
    <location>
        <begin position="10"/>
        <end position="185"/>
    </location>
</feature>
<name>A0ABQ9NX80_9PEZI</name>
<dbReference type="EMBL" id="JAPDRL010000015">
    <property type="protein sequence ID" value="KAJ9666990.1"/>
    <property type="molecule type" value="Genomic_DNA"/>
</dbReference>
<dbReference type="InterPro" id="IPR036514">
    <property type="entry name" value="SGNH_hydro_sf"/>
</dbReference>
<feature type="compositionally biased region" description="Low complexity" evidence="1">
    <location>
        <begin position="608"/>
        <end position="621"/>
    </location>
</feature>
<dbReference type="SUPFAM" id="SSF52266">
    <property type="entry name" value="SGNH hydrolase"/>
    <property type="match status" value="1"/>
</dbReference>
<proteinExistence type="predicted"/>
<dbReference type="Proteomes" id="UP001172684">
    <property type="component" value="Unassembled WGS sequence"/>
</dbReference>
<dbReference type="PANTHER" id="PTHR14209:SF19">
    <property type="entry name" value="ISOAMYL ACETATE-HYDROLYZING ESTERASE 1 HOMOLOG"/>
    <property type="match status" value="1"/>
</dbReference>
<feature type="region of interest" description="Disordered" evidence="1">
    <location>
        <begin position="293"/>
        <end position="314"/>
    </location>
</feature>
<dbReference type="InterPro" id="IPR045136">
    <property type="entry name" value="Iah1-like"/>
</dbReference>
<reference evidence="3" key="1">
    <citation type="submission" date="2022-10" db="EMBL/GenBank/DDBJ databases">
        <title>Culturing micro-colonial fungi from biological soil crusts in the Mojave desert and describing Neophaeococcomyces mojavensis, and introducing the new genera and species Taxawa tesnikishii.</title>
        <authorList>
            <person name="Kurbessoian T."/>
            <person name="Stajich J.E."/>
        </authorList>
    </citation>
    <scope>NUCLEOTIDE SEQUENCE</scope>
    <source>
        <strain evidence="3">TK_1</strain>
    </source>
</reference>
<gene>
    <name evidence="3" type="ORF">H2201_002823</name>
</gene>
<feature type="region of interest" description="Disordered" evidence="1">
    <location>
        <begin position="240"/>
        <end position="270"/>
    </location>
</feature>
<feature type="compositionally biased region" description="Polar residues" evidence="1">
    <location>
        <begin position="299"/>
        <end position="314"/>
    </location>
</feature>
<keyword evidence="4" id="KW-1185">Reference proteome</keyword>
<dbReference type="Gene3D" id="3.40.50.1110">
    <property type="entry name" value="SGNH hydrolase"/>
    <property type="match status" value="1"/>
</dbReference>
<accession>A0ABQ9NX80</accession>